<dbReference type="Pfam" id="PF00441">
    <property type="entry name" value="Acyl-CoA_dh_1"/>
    <property type="match status" value="1"/>
</dbReference>
<evidence type="ECO:0000256" key="4">
    <source>
        <dbReference type="ARBA" id="ARBA00022827"/>
    </source>
</evidence>
<dbReference type="InterPro" id="IPR013786">
    <property type="entry name" value="AcylCoA_DH/ox_N"/>
</dbReference>
<dbReference type="EMBL" id="CAEZUN010000023">
    <property type="protein sequence ID" value="CAB4595248.1"/>
    <property type="molecule type" value="Genomic_DNA"/>
</dbReference>
<dbReference type="InterPro" id="IPR052161">
    <property type="entry name" value="Mycobact_Acyl-CoA_DH"/>
</dbReference>
<dbReference type="GO" id="GO:0050660">
    <property type="term" value="F:flavin adenine dinucleotide binding"/>
    <property type="evidence" value="ECO:0007669"/>
    <property type="project" value="InterPro"/>
</dbReference>
<dbReference type="PANTHER" id="PTHR43292">
    <property type="entry name" value="ACYL-COA DEHYDROGENASE"/>
    <property type="match status" value="1"/>
</dbReference>
<evidence type="ECO:0000313" key="12">
    <source>
        <dbReference type="EMBL" id="CAB4987442.1"/>
    </source>
</evidence>
<sequence length="422" mass="46431">MDAPNKQSIDQFTADAHKFLAANAESRESQKAFVWGEGSDNVSMFEERSKQSEDELVERAKKWRQQKFDAGFGWITGPTQYGGAGLTNEFEKAYNKAESQYKVPNQSIFQIGLGMVAPTILAHATDEAREKFLRAMWRADIVACQLFSEPGAGSDLASLQTKAERDGDEWIITGQKVWTSGAQYSDIGEIICRTDPGLPKHKGLTGFIVDMHAPGVEIRPLRQMTGGASFNEVFYNEVRVPDSYRLGEVNNGWGVALTTLMNERASIGTSSGGEVSAFTRIQAMVQHFGLTKDPIVREKMADLFIRTKVAGYNNQRAMDKIRAGQTPGPEMSIAKMALVENQKRMNDFLCLVLGSKLQADTGEWGTYSWSQFLLGAPGMRIAGGSDEVMRNIVGERVLGLPKDTGIDSKSAFRDIKVGTQAS</sequence>
<evidence type="ECO:0000313" key="10">
    <source>
        <dbReference type="EMBL" id="CAB4765587.1"/>
    </source>
</evidence>
<comment type="cofactor">
    <cofactor evidence="1">
        <name>FAD</name>
        <dbReference type="ChEBI" id="CHEBI:57692"/>
    </cofactor>
</comment>
<evidence type="ECO:0000259" key="6">
    <source>
        <dbReference type="Pfam" id="PF00441"/>
    </source>
</evidence>
<dbReference type="InterPro" id="IPR046373">
    <property type="entry name" value="Acyl-CoA_Oxase/DH_mid-dom_sf"/>
</dbReference>
<protein>
    <submittedName>
        <fullName evidence="9">Unannotated protein</fullName>
    </submittedName>
</protein>
<feature type="domain" description="Acyl-CoA dehydrogenase/oxidase N-terminal" evidence="8">
    <location>
        <begin position="61"/>
        <end position="138"/>
    </location>
</feature>
<keyword evidence="4" id="KW-0274">FAD</keyword>
<dbReference type="GO" id="GO:0016627">
    <property type="term" value="F:oxidoreductase activity, acting on the CH-CH group of donors"/>
    <property type="evidence" value="ECO:0007669"/>
    <property type="project" value="InterPro"/>
</dbReference>
<keyword evidence="3" id="KW-0285">Flavoprotein</keyword>
<dbReference type="FunFam" id="2.40.110.10:FF:000011">
    <property type="entry name" value="Acyl-CoA dehydrogenase FadE34"/>
    <property type="match status" value="1"/>
</dbReference>
<feature type="domain" description="Acyl-CoA dehydrogenase/oxidase C-terminal" evidence="6">
    <location>
        <begin position="250"/>
        <end position="398"/>
    </location>
</feature>
<dbReference type="SUPFAM" id="SSF47203">
    <property type="entry name" value="Acyl-CoA dehydrogenase C-terminal domain-like"/>
    <property type="match status" value="1"/>
</dbReference>
<dbReference type="EMBL" id="CAEZZK010000201">
    <property type="protein sequence ID" value="CAB4765587.1"/>
    <property type="molecule type" value="Genomic_DNA"/>
</dbReference>
<name>A0A6J6GEI8_9ZZZZ</name>
<gene>
    <name evidence="9" type="ORF">UFOPK1826_00294</name>
    <name evidence="10" type="ORF">UFOPK2855_00979</name>
    <name evidence="11" type="ORF">UFOPK3026_00625</name>
    <name evidence="12" type="ORF">UFOPK4020_00073</name>
</gene>
<dbReference type="Gene3D" id="2.40.110.10">
    <property type="entry name" value="Butyryl-CoA Dehydrogenase, subunit A, domain 2"/>
    <property type="match status" value="1"/>
</dbReference>
<accession>A0A6J6GEI8</accession>
<evidence type="ECO:0000256" key="5">
    <source>
        <dbReference type="ARBA" id="ARBA00023002"/>
    </source>
</evidence>
<organism evidence="9">
    <name type="scientific">freshwater metagenome</name>
    <dbReference type="NCBI Taxonomy" id="449393"/>
    <lineage>
        <taxon>unclassified sequences</taxon>
        <taxon>metagenomes</taxon>
        <taxon>ecological metagenomes</taxon>
    </lineage>
</organism>
<dbReference type="AlphaFoldDB" id="A0A6J6GEI8"/>
<evidence type="ECO:0000256" key="2">
    <source>
        <dbReference type="ARBA" id="ARBA00009347"/>
    </source>
</evidence>
<evidence type="ECO:0000313" key="11">
    <source>
        <dbReference type="EMBL" id="CAB4802400.1"/>
    </source>
</evidence>
<dbReference type="SUPFAM" id="SSF56645">
    <property type="entry name" value="Acyl-CoA dehydrogenase NM domain-like"/>
    <property type="match status" value="1"/>
</dbReference>
<comment type="similarity">
    <text evidence="2">Belongs to the acyl-CoA dehydrogenase family.</text>
</comment>
<dbReference type="Pfam" id="PF02771">
    <property type="entry name" value="Acyl-CoA_dh_N"/>
    <property type="match status" value="1"/>
</dbReference>
<reference evidence="9" key="1">
    <citation type="submission" date="2020-05" db="EMBL/GenBank/DDBJ databases">
        <authorList>
            <person name="Chiriac C."/>
            <person name="Salcher M."/>
            <person name="Ghai R."/>
            <person name="Kavagutti S V."/>
        </authorList>
    </citation>
    <scope>NUCLEOTIDE SEQUENCE</scope>
</reference>
<dbReference type="InterPro" id="IPR009075">
    <property type="entry name" value="AcylCo_DH/oxidase_C"/>
</dbReference>
<dbReference type="InterPro" id="IPR037069">
    <property type="entry name" value="AcylCoA_DH/ox_N_sf"/>
</dbReference>
<evidence type="ECO:0000256" key="3">
    <source>
        <dbReference type="ARBA" id="ARBA00022630"/>
    </source>
</evidence>
<dbReference type="InterPro" id="IPR036250">
    <property type="entry name" value="AcylCo_DH-like_C"/>
</dbReference>
<dbReference type="InterPro" id="IPR006091">
    <property type="entry name" value="Acyl-CoA_Oxase/DH_mid-dom"/>
</dbReference>
<dbReference type="Pfam" id="PF02770">
    <property type="entry name" value="Acyl-CoA_dh_M"/>
    <property type="match status" value="1"/>
</dbReference>
<dbReference type="Gene3D" id="1.20.140.10">
    <property type="entry name" value="Butyryl-CoA Dehydrogenase, subunit A, domain 3"/>
    <property type="match status" value="1"/>
</dbReference>
<dbReference type="PANTHER" id="PTHR43292:SF4">
    <property type="entry name" value="ACYL-COA DEHYDROGENASE FADE34"/>
    <property type="match status" value="1"/>
</dbReference>
<dbReference type="GO" id="GO:0005886">
    <property type="term" value="C:plasma membrane"/>
    <property type="evidence" value="ECO:0007669"/>
    <property type="project" value="TreeGrafter"/>
</dbReference>
<dbReference type="InterPro" id="IPR009100">
    <property type="entry name" value="AcylCoA_DH/oxidase_NM_dom_sf"/>
</dbReference>
<evidence type="ECO:0000259" key="7">
    <source>
        <dbReference type="Pfam" id="PF02770"/>
    </source>
</evidence>
<dbReference type="Gene3D" id="1.10.540.10">
    <property type="entry name" value="Acyl-CoA dehydrogenase/oxidase, N-terminal domain"/>
    <property type="match status" value="1"/>
</dbReference>
<keyword evidence="5" id="KW-0560">Oxidoreductase</keyword>
<evidence type="ECO:0000313" key="9">
    <source>
        <dbReference type="EMBL" id="CAB4595248.1"/>
    </source>
</evidence>
<dbReference type="EMBL" id="CAFAAP010000078">
    <property type="protein sequence ID" value="CAB4802400.1"/>
    <property type="molecule type" value="Genomic_DNA"/>
</dbReference>
<evidence type="ECO:0000259" key="8">
    <source>
        <dbReference type="Pfam" id="PF02771"/>
    </source>
</evidence>
<proteinExistence type="inferred from homology"/>
<dbReference type="EMBL" id="CAFBOV010000007">
    <property type="protein sequence ID" value="CAB4987442.1"/>
    <property type="molecule type" value="Genomic_DNA"/>
</dbReference>
<evidence type="ECO:0000256" key="1">
    <source>
        <dbReference type="ARBA" id="ARBA00001974"/>
    </source>
</evidence>
<feature type="domain" description="Acyl-CoA oxidase/dehydrogenase middle" evidence="7">
    <location>
        <begin position="144"/>
        <end position="232"/>
    </location>
</feature>